<protein>
    <submittedName>
        <fullName evidence="1">Uncharacterized protein</fullName>
    </submittedName>
</protein>
<evidence type="ECO:0000313" key="2">
    <source>
        <dbReference type="Proteomes" id="UP001303236"/>
    </source>
</evidence>
<dbReference type="Proteomes" id="UP001303236">
    <property type="component" value="Chromosome"/>
</dbReference>
<gene>
    <name evidence="1" type="ORF">RI138_08950</name>
</gene>
<reference evidence="1 2" key="1">
    <citation type="submission" date="2023-09" db="EMBL/GenBank/DDBJ databases">
        <title>Genome completion map analysis of the actinomycetes C11-1.</title>
        <authorList>
            <person name="Qin P."/>
            <person name="Guan P."/>
        </authorList>
    </citation>
    <scope>NUCLEOTIDE SEQUENCE [LARGE SCALE GENOMIC DNA]</scope>
    <source>
        <strain evidence="1 2">C11-1</strain>
    </source>
</reference>
<proteinExistence type="predicted"/>
<organism evidence="1 2">
    <name type="scientific">Streptomyces durocortorensis</name>
    <dbReference type="NCBI Taxonomy" id="2811104"/>
    <lineage>
        <taxon>Bacteria</taxon>
        <taxon>Bacillati</taxon>
        <taxon>Actinomycetota</taxon>
        <taxon>Actinomycetes</taxon>
        <taxon>Kitasatosporales</taxon>
        <taxon>Streptomycetaceae</taxon>
        <taxon>Streptomyces</taxon>
    </lineage>
</organism>
<sequence length="49" mass="5491">MLAQAVWGPLLAVVIALVPWSERGLPQVLFRTGLIPVLLTVRSDRPRKR</sequence>
<dbReference type="EMBL" id="CP134500">
    <property type="protein sequence ID" value="WNF26955.1"/>
    <property type="molecule type" value="Genomic_DNA"/>
</dbReference>
<accession>A0ABY9VTR6</accession>
<name>A0ABY9VTR6_9ACTN</name>
<evidence type="ECO:0000313" key="1">
    <source>
        <dbReference type="EMBL" id="WNF26955.1"/>
    </source>
</evidence>
<keyword evidence="2" id="KW-1185">Reference proteome</keyword>